<sequence length="1156" mass="125391">ASSLPANDAGLTRCLRGAQPRLSSGGVPAEWLRQMRSGSGRSSAIGSTKLGASRLCIGCYRMVAQTGFLQSPGAERQHSVCTPCGDRRKFLKTLRRCFDCDGIYEQERSQLSESAASCCKRCLSRDVADEVPESRSKRLVDARIVHSGPEGLDIVAHGNRHRLAWSLLQPLPKPAVGLQEARAKWRFHCVDLGDQPSDFYSGPDNRWEVEMTYANSCSSSSTSSGLRWRTGHLDVAVMLPNNGCCQVQLQIPGAELAQVPQLLCLGPKVHLCLEHRAEPLKAFQRSEPMGGSGEVQWPADVRSWRSVQEYALSWRRLSFMEAATSVVVENDGRLLGGVSLRFTAEQLPTLNVVGTFDVPSDLIEAHQLRIRGDDLLCIRWQPDAATAARAAASAAMSPFCGSREELTAVAFRSLVGGPGGASRLGSVELRCLADFTGFHGDDEEWGMEYLSLCEAVGCEEETGLDLAAFVQLVDDSSEEGCYCTDEELQELICQRRASLPAKQAKLPVDKGESQPSWVAHATVESADKFGDSLQVRFRITESEGAGIMPKCLLGPEPVPGFSIELLWLPETYHYQASALADMATSGQLVRDLILLGGIRDSYPVYGDDPESSGAVKRSSTRDLSHFKLNDSQAEAVRSALQSPATLIHGPPGTGKTRTAAVVALAFASQNAQNSARGCVLYSANSNRAVDVAAEAIMELGTERLEDLFEAQAAQAIEDLSGTSLAMQAIEDLAGMCDGEALASIDAPLSLSAWPGDCCGRSSEAEGIALPRMKRIVDLNAYRCSPSVSEYAFTAEDQPVASEAERHEAYGVFPVGSLFNHSCAPNMSKVLLNDWVFLRAARDVEPGEELTQFYCDVRMPAAMRRKELLDLFGFECDCPRCAFELDLERGAGEALSKWTGLYSCGCGPLQASQLEALVGEAEGGVRSALRKYRAGRSLTTGEAEELEQWSLWPLVPALTQLAMRLRLDGRFSESADAWRRTERAVCSVVPLSNLHLRTQSELLLTEARRAGSAGVVEALVDRSLSCTAAAYGGGVQVWQLLQGFRMPQATIEVAARLAGSPGAGPVPCPIRHQWLTPSDVDGRRTATLRLWSAAFHCVGDVYLDASAHLLVVKASGTDGQSVTCPFEVDLEHVKTRLSRRRRCLTVTISEHCYGQFH</sequence>
<dbReference type="Gene3D" id="2.170.270.10">
    <property type="entry name" value="SET domain"/>
    <property type="match status" value="1"/>
</dbReference>
<dbReference type="GO" id="GO:0004386">
    <property type="term" value="F:helicase activity"/>
    <property type="evidence" value="ECO:0007669"/>
    <property type="project" value="InterPro"/>
</dbReference>
<evidence type="ECO:0000313" key="3">
    <source>
        <dbReference type="Proteomes" id="UP000654075"/>
    </source>
</evidence>
<dbReference type="InterPro" id="IPR027417">
    <property type="entry name" value="P-loop_NTPase"/>
</dbReference>
<dbReference type="PANTHER" id="PTHR47643:SF2">
    <property type="entry name" value="TPR DOMAIN PROTEIN (AFU_ORTHOLOGUE AFUA_5G12710)"/>
    <property type="match status" value="1"/>
</dbReference>
<keyword evidence="3" id="KW-1185">Reference proteome</keyword>
<dbReference type="OrthoDB" id="416649at2759"/>
<protein>
    <recommendedName>
        <fullName evidence="1">SET domain-containing protein</fullName>
    </recommendedName>
</protein>
<dbReference type="SUPFAM" id="SSF82199">
    <property type="entry name" value="SET domain"/>
    <property type="match status" value="1"/>
</dbReference>
<dbReference type="EMBL" id="CAJNNV010001396">
    <property type="protein sequence ID" value="CAE8584964.1"/>
    <property type="molecule type" value="Genomic_DNA"/>
</dbReference>
<accession>A0A813D8Q6</accession>
<evidence type="ECO:0000259" key="1">
    <source>
        <dbReference type="SMART" id="SM00317"/>
    </source>
</evidence>
<dbReference type="Pfam" id="PF13086">
    <property type="entry name" value="AAA_11"/>
    <property type="match status" value="1"/>
</dbReference>
<dbReference type="SMART" id="SM00317">
    <property type="entry name" value="SET"/>
    <property type="match status" value="1"/>
</dbReference>
<gene>
    <name evidence="2" type="ORF">PGLA1383_LOCUS3886</name>
</gene>
<feature type="domain" description="SET" evidence="1">
    <location>
        <begin position="746"/>
        <end position="860"/>
    </location>
</feature>
<proteinExistence type="predicted"/>
<reference evidence="2" key="1">
    <citation type="submission" date="2021-02" db="EMBL/GenBank/DDBJ databases">
        <authorList>
            <person name="Dougan E. K."/>
            <person name="Rhodes N."/>
            <person name="Thang M."/>
            <person name="Chan C."/>
        </authorList>
    </citation>
    <scope>NUCLEOTIDE SEQUENCE</scope>
</reference>
<dbReference type="PANTHER" id="PTHR47643">
    <property type="entry name" value="TPR DOMAIN PROTEIN (AFU_ORTHOLOGUE AFUA_5G12710)"/>
    <property type="match status" value="1"/>
</dbReference>
<dbReference type="Proteomes" id="UP000654075">
    <property type="component" value="Unassembled WGS sequence"/>
</dbReference>
<name>A0A813D8Q6_POLGL</name>
<dbReference type="Pfam" id="PF00856">
    <property type="entry name" value="SET"/>
    <property type="match status" value="1"/>
</dbReference>
<dbReference type="InterPro" id="IPR041677">
    <property type="entry name" value="DNA2/NAM7_AAA_11"/>
</dbReference>
<comment type="caution">
    <text evidence="2">The sequence shown here is derived from an EMBL/GenBank/DDBJ whole genome shotgun (WGS) entry which is preliminary data.</text>
</comment>
<feature type="non-terminal residue" evidence="2">
    <location>
        <position position="1"/>
    </location>
</feature>
<dbReference type="Gene3D" id="3.40.50.300">
    <property type="entry name" value="P-loop containing nucleotide triphosphate hydrolases"/>
    <property type="match status" value="1"/>
</dbReference>
<dbReference type="SUPFAM" id="SSF52540">
    <property type="entry name" value="P-loop containing nucleoside triphosphate hydrolases"/>
    <property type="match status" value="1"/>
</dbReference>
<dbReference type="InterPro" id="IPR053209">
    <property type="entry name" value="Gramillin-biosynth_MTr"/>
</dbReference>
<dbReference type="CDD" id="cd20071">
    <property type="entry name" value="SET_SMYD"/>
    <property type="match status" value="1"/>
</dbReference>
<dbReference type="AlphaFoldDB" id="A0A813D8Q6"/>
<evidence type="ECO:0000313" key="2">
    <source>
        <dbReference type="EMBL" id="CAE8584964.1"/>
    </source>
</evidence>
<dbReference type="InterPro" id="IPR046341">
    <property type="entry name" value="SET_dom_sf"/>
</dbReference>
<organism evidence="2 3">
    <name type="scientific">Polarella glacialis</name>
    <name type="common">Dinoflagellate</name>
    <dbReference type="NCBI Taxonomy" id="89957"/>
    <lineage>
        <taxon>Eukaryota</taxon>
        <taxon>Sar</taxon>
        <taxon>Alveolata</taxon>
        <taxon>Dinophyceae</taxon>
        <taxon>Suessiales</taxon>
        <taxon>Suessiaceae</taxon>
        <taxon>Polarella</taxon>
    </lineage>
</organism>
<dbReference type="InterPro" id="IPR001214">
    <property type="entry name" value="SET_dom"/>
</dbReference>